<dbReference type="Proteomes" id="UP000244309">
    <property type="component" value="Unassembled WGS sequence"/>
</dbReference>
<dbReference type="GeneID" id="37008548"/>
<feature type="compositionally biased region" description="Basic residues" evidence="1">
    <location>
        <begin position="44"/>
        <end position="53"/>
    </location>
</feature>
<keyword evidence="4" id="KW-1185">Reference proteome</keyword>
<sequence length="519" mass="59264">MSNMSALLMVPASGTERLIQKVESQRRSSSPIKRSDSNALTRTRSARSTHSKHSIFTSSSSLRGSRSHKPGQFDAKKLKAFDEQLDTPYEKKSMEYDYKFDVIAAKVWNHPQNEAFNAIHKNDERFISPETINTLRYTYFERFEESYGKIATSLSQSPKPEYWSKVWDYDAYNHCHLFGASCKKNLIVVDQALVKKNAKTRRNTEKAFKEGTKVEDFEEEPDKETCIRDLWHTQSFWRDVYYDARSSTTNEDFDEWLPPVDIVQRFFITLTDYALYNLHVLECKVTEEDLENMSDAEISTLAGQFFFYFNDSDYAFFDVLAKVFNETFMQSIRTFISEEDKVAEKTKEVMNVLVETICSNFQINYFGGQGVDTILSVWHDFLLLALEKLVIANVPVSRAELTTTATTTEEKPLPEAPKAPATNTVAAKETAKSDKKVKIFFLPPAMLPNAQNDHVLMSEHAYYDRSDTASSIVSPQYQGPVILGALILSICLGKLGYTLLRRSRAAKKPTPKSMADQLV</sequence>
<keyword evidence="2" id="KW-1133">Transmembrane helix</keyword>
<evidence type="ECO:0000256" key="2">
    <source>
        <dbReference type="SAM" id="Phobius"/>
    </source>
</evidence>
<feature type="region of interest" description="Disordered" evidence="1">
    <location>
        <begin position="20"/>
        <end position="73"/>
    </location>
</feature>
<keyword evidence="2" id="KW-0472">Membrane</keyword>
<comment type="caution">
    <text evidence="3">The sequence shown here is derived from an EMBL/GenBank/DDBJ whole genome shotgun (WGS) entry which is preliminary data.</text>
</comment>
<dbReference type="VEuPathDB" id="FungiDB:CXQ85_003217"/>
<feature type="compositionally biased region" description="Low complexity" evidence="1">
    <location>
        <begin position="54"/>
        <end position="64"/>
    </location>
</feature>
<name>A0A2V1ANE7_9ASCO</name>
<dbReference type="RefSeq" id="XP_025340318.1">
    <property type="nucleotide sequence ID" value="XM_025486870.1"/>
</dbReference>
<gene>
    <name evidence="3" type="ORF">CXQ85_003217</name>
</gene>
<dbReference type="OrthoDB" id="4087146at2759"/>
<accession>A0A2V1ANE7</accession>
<keyword evidence="2" id="KW-0812">Transmembrane</keyword>
<feature type="region of interest" description="Disordered" evidence="1">
    <location>
        <begin position="403"/>
        <end position="430"/>
    </location>
</feature>
<feature type="compositionally biased region" description="Polar residues" evidence="1">
    <location>
        <begin position="27"/>
        <end position="43"/>
    </location>
</feature>
<feature type="transmembrane region" description="Helical" evidence="2">
    <location>
        <begin position="481"/>
        <end position="500"/>
    </location>
</feature>
<reference evidence="3 4" key="1">
    <citation type="submission" date="2017-12" db="EMBL/GenBank/DDBJ databases">
        <title>Genome Sequence of a Multidrug-Resistant Candida haemulonii Isolate from a Patient with Chronic Leg Ulcers in Israel.</title>
        <authorList>
            <person name="Chow N.A."/>
            <person name="Gade L."/>
            <person name="Batra D."/>
            <person name="Rowe L.A."/>
            <person name="Ben-Ami R."/>
            <person name="Loparev V.N."/>
            <person name="Litvintseva A.P."/>
        </authorList>
    </citation>
    <scope>NUCLEOTIDE SEQUENCE [LARGE SCALE GENOMIC DNA]</scope>
    <source>
        <strain evidence="3 4">B11899</strain>
    </source>
</reference>
<dbReference type="EMBL" id="PKFO01000002">
    <property type="protein sequence ID" value="PVH19378.1"/>
    <property type="molecule type" value="Genomic_DNA"/>
</dbReference>
<proteinExistence type="predicted"/>
<organism evidence="3 4">
    <name type="scientific">Candidozyma haemuli</name>
    <dbReference type="NCBI Taxonomy" id="45357"/>
    <lineage>
        <taxon>Eukaryota</taxon>
        <taxon>Fungi</taxon>
        <taxon>Dikarya</taxon>
        <taxon>Ascomycota</taxon>
        <taxon>Saccharomycotina</taxon>
        <taxon>Pichiomycetes</taxon>
        <taxon>Metschnikowiaceae</taxon>
        <taxon>Candidozyma</taxon>
    </lineage>
</organism>
<evidence type="ECO:0000256" key="1">
    <source>
        <dbReference type="SAM" id="MobiDB-lite"/>
    </source>
</evidence>
<evidence type="ECO:0000313" key="4">
    <source>
        <dbReference type="Proteomes" id="UP000244309"/>
    </source>
</evidence>
<dbReference type="AlphaFoldDB" id="A0A2V1ANE7"/>
<evidence type="ECO:0000313" key="3">
    <source>
        <dbReference type="EMBL" id="PVH19378.1"/>
    </source>
</evidence>
<protein>
    <submittedName>
        <fullName evidence="3">Uncharacterized protein</fullName>
    </submittedName>
</protein>